<evidence type="ECO:0000256" key="1">
    <source>
        <dbReference type="SAM" id="MobiDB-lite"/>
    </source>
</evidence>
<evidence type="ECO:0000313" key="2">
    <source>
        <dbReference type="EMBL" id="MBK6005018.1"/>
    </source>
</evidence>
<dbReference type="RefSeq" id="WP_201166383.1">
    <property type="nucleotide sequence ID" value="NZ_JAEPWM010000001.1"/>
</dbReference>
<name>A0A934TPB7_9BURK</name>
<dbReference type="Proteomes" id="UP000630528">
    <property type="component" value="Unassembled WGS sequence"/>
</dbReference>
<reference evidence="2" key="1">
    <citation type="journal article" date="2012" name="J. Microbiol. Biotechnol.">
        <title>Ramlibacter ginsenosidimutans sp. nov., with ginsenoside-converting activity.</title>
        <authorList>
            <person name="Wang L."/>
            <person name="An D.S."/>
            <person name="Kim S.G."/>
            <person name="Jin F.X."/>
            <person name="Kim S.C."/>
            <person name="Lee S.T."/>
            <person name="Im W.T."/>
        </authorList>
    </citation>
    <scope>NUCLEOTIDE SEQUENCE</scope>
    <source>
        <strain evidence="2">KACC 17527</strain>
    </source>
</reference>
<accession>A0A934TPB7</accession>
<feature type="compositionally biased region" description="Basic and acidic residues" evidence="1">
    <location>
        <begin position="39"/>
        <end position="63"/>
    </location>
</feature>
<feature type="region of interest" description="Disordered" evidence="1">
    <location>
        <begin position="1"/>
        <end position="63"/>
    </location>
</feature>
<dbReference type="EMBL" id="JAEPWM010000001">
    <property type="protein sequence ID" value="MBK6005018.1"/>
    <property type="molecule type" value="Genomic_DNA"/>
</dbReference>
<organism evidence="2 3">
    <name type="scientific">Ramlibacter ginsenosidimutans</name>
    <dbReference type="NCBI Taxonomy" id="502333"/>
    <lineage>
        <taxon>Bacteria</taxon>
        <taxon>Pseudomonadati</taxon>
        <taxon>Pseudomonadota</taxon>
        <taxon>Betaproteobacteria</taxon>
        <taxon>Burkholderiales</taxon>
        <taxon>Comamonadaceae</taxon>
        <taxon>Ramlibacter</taxon>
    </lineage>
</organism>
<gene>
    <name evidence="2" type="ORF">JJB11_02840</name>
</gene>
<feature type="compositionally biased region" description="Low complexity" evidence="1">
    <location>
        <begin position="18"/>
        <end position="33"/>
    </location>
</feature>
<protein>
    <submittedName>
        <fullName evidence="2">Uncharacterized protein</fullName>
    </submittedName>
</protein>
<sequence>MQSVNAQDPGSGDENKGAQEQAKGGSGEGAESAFARMKLQREHLARHKPGEETSAGTRKDGQS</sequence>
<proteinExistence type="predicted"/>
<reference evidence="2" key="2">
    <citation type="submission" date="2021-01" db="EMBL/GenBank/DDBJ databases">
        <authorList>
            <person name="Kang M."/>
        </authorList>
    </citation>
    <scope>NUCLEOTIDE SEQUENCE</scope>
    <source>
        <strain evidence="2">KACC 17527</strain>
    </source>
</reference>
<evidence type="ECO:0000313" key="3">
    <source>
        <dbReference type="Proteomes" id="UP000630528"/>
    </source>
</evidence>
<dbReference type="AlphaFoldDB" id="A0A934TPB7"/>
<comment type="caution">
    <text evidence="2">The sequence shown here is derived from an EMBL/GenBank/DDBJ whole genome shotgun (WGS) entry which is preliminary data.</text>
</comment>
<keyword evidence="3" id="KW-1185">Reference proteome</keyword>